<evidence type="ECO:0000313" key="2">
    <source>
        <dbReference type="EMBL" id="MBX68820.1"/>
    </source>
</evidence>
<protein>
    <submittedName>
        <fullName evidence="2">Uncharacterized protein</fullName>
    </submittedName>
</protein>
<proteinExistence type="predicted"/>
<keyword evidence="1" id="KW-0812">Transmembrane</keyword>
<accession>A0A2P2QP72</accession>
<keyword evidence="1" id="KW-1133">Transmembrane helix</keyword>
<feature type="transmembrane region" description="Helical" evidence="1">
    <location>
        <begin position="21"/>
        <end position="46"/>
    </location>
</feature>
<reference evidence="2" key="1">
    <citation type="submission" date="2018-02" db="EMBL/GenBank/DDBJ databases">
        <title>Rhizophora mucronata_Transcriptome.</title>
        <authorList>
            <person name="Meera S.P."/>
            <person name="Sreeshan A."/>
            <person name="Augustine A."/>
        </authorList>
    </citation>
    <scope>NUCLEOTIDE SEQUENCE</scope>
    <source>
        <tissue evidence="2">Leaf</tissue>
    </source>
</reference>
<dbReference type="EMBL" id="GGEC01088336">
    <property type="protein sequence ID" value="MBX68820.1"/>
    <property type="molecule type" value="Transcribed_RNA"/>
</dbReference>
<evidence type="ECO:0000256" key="1">
    <source>
        <dbReference type="SAM" id="Phobius"/>
    </source>
</evidence>
<dbReference type="AlphaFoldDB" id="A0A2P2QP72"/>
<name>A0A2P2QP72_RHIMU</name>
<keyword evidence="1" id="KW-0472">Membrane</keyword>
<organism evidence="2">
    <name type="scientific">Rhizophora mucronata</name>
    <name type="common">Asiatic mangrove</name>
    <dbReference type="NCBI Taxonomy" id="61149"/>
    <lineage>
        <taxon>Eukaryota</taxon>
        <taxon>Viridiplantae</taxon>
        <taxon>Streptophyta</taxon>
        <taxon>Embryophyta</taxon>
        <taxon>Tracheophyta</taxon>
        <taxon>Spermatophyta</taxon>
        <taxon>Magnoliopsida</taxon>
        <taxon>eudicotyledons</taxon>
        <taxon>Gunneridae</taxon>
        <taxon>Pentapetalae</taxon>
        <taxon>rosids</taxon>
        <taxon>fabids</taxon>
        <taxon>Malpighiales</taxon>
        <taxon>Rhizophoraceae</taxon>
        <taxon>Rhizophora</taxon>
    </lineage>
</organism>
<sequence length="48" mass="5534">MRLTVSSEVVMAFHSNTILRLLDICILHELLIYASNVPIILSFMIFRV</sequence>